<sequence>MGIAPLETQDVFASTHDIFSRQLKWKKGVQPDEPASALAFLAPILPLFFAFEVRENLAIRDYAIIAQFRAWVAYIVEENPNVLDILKVSKRQRTILESIVPKRPRALISLSTLPSSWEEHQIRSQISYKTDSEDEEDELDDEDAPEIVTLAKAGPAKKPAGTLLYFLSGVSSTLRIDLPVINPAVKLVPKAPAKAKRPRDDSPPIKVEKGAESSKAKRSRLRSPARSRVVLSPSPEPIVLSDHDTKASKKPAAKPKPRPSAPKGAKKAAPAGAASSSSKDSLLPSLPISSPTNDSALAPAFQTLPSSAASIYSIIAPKSALLTDPEAALKLTSVNTSTALPRMPCRNRACMENPLACIPYDGNSRKCAPCQQAHSACSFQRHRDDTPLHDHLRGFWDLVQGPCSTAYVNCLYDRLSQEWRHLRDLTALVNHQATRVESTRRFLSSYLQTLKHNNDPFVDEMVDLDTLRTLIQQHPGAVYEQMCAVAPLPSYFQVASGRPDSPPLSLPLPEGAAALAGQDPPEYQGSVTPTGSQQASLPFGFGVPPRSVLAIGRSCFRTKTNHLEALFLSPFDFRTARLSTGQPLLPNGLRVGLSTLSPIDALL</sequence>
<gene>
    <name evidence="2" type="ORF">H1R20_g11610</name>
</gene>
<dbReference type="AlphaFoldDB" id="A0A9W8IY39"/>
<evidence type="ECO:0000256" key="1">
    <source>
        <dbReference type="SAM" id="MobiDB-lite"/>
    </source>
</evidence>
<reference evidence="2" key="1">
    <citation type="submission" date="2022-06" db="EMBL/GenBank/DDBJ databases">
        <title>Genome Sequence of Candolleomyces eurysporus.</title>
        <authorList>
            <person name="Buettner E."/>
        </authorList>
    </citation>
    <scope>NUCLEOTIDE SEQUENCE</scope>
    <source>
        <strain evidence="2">VTCC 930004</strain>
    </source>
</reference>
<feature type="non-terminal residue" evidence="2">
    <location>
        <position position="603"/>
    </location>
</feature>
<feature type="compositionally biased region" description="Basic residues" evidence="1">
    <location>
        <begin position="248"/>
        <end position="257"/>
    </location>
</feature>
<feature type="compositionally biased region" description="Basic and acidic residues" evidence="1">
    <location>
        <begin position="198"/>
        <end position="215"/>
    </location>
</feature>
<dbReference type="EMBL" id="JANBPK010001173">
    <property type="protein sequence ID" value="KAJ2925481.1"/>
    <property type="molecule type" value="Genomic_DNA"/>
</dbReference>
<accession>A0A9W8IY39</accession>
<organism evidence="2 3">
    <name type="scientific">Candolleomyces eurysporus</name>
    <dbReference type="NCBI Taxonomy" id="2828524"/>
    <lineage>
        <taxon>Eukaryota</taxon>
        <taxon>Fungi</taxon>
        <taxon>Dikarya</taxon>
        <taxon>Basidiomycota</taxon>
        <taxon>Agaricomycotina</taxon>
        <taxon>Agaricomycetes</taxon>
        <taxon>Agaricomycetidae</taxon>
        <taxon>Agaricales</taxon>
        <taxon>Agaricineae</taxon>
        <taxon>Psathyrellaceae</taxon>
        <taxon>Candolleomyces</taxon>
    </lineage>
</organism>
<name>A0A9W8IY39_9AGAR</name>
<keyword evidence="3" id="KW-1185">Reference proteome</keyword>
<feature type="region of interest" description="Disordered" evidence="1">
    <location>
        <begin position="190"/>
        <end position="287"/>
    </location>
</feature>
<proteinExistence type="predicted"/>
<dbReference type="Proteomes" id="UP001140091">
    <property type="component" value="Unassembled WGS sequence"/>
</dbReference>
<protein>
    <submittedName>
        <fullName evidence="2">Uncharacterized protein</fullName>
    </submittedName>
</protein>
<comment type="caution">
    <text evidence="2">The sequence shown here is derived from an EMBL/GenBank/DDBJ whole genome shotgun (WGS) entry which is preliminary data.</text>
</comment>
<evidence type="ECO:0000313" key="3">
    <source>
        <dbReference type="Proteomes" id="UP001140091"/>
    </source>
</evidence>
<feature type="compositionally biased region" description="Basic residues" evidence="1">
    <location>
        <begin position="216"/>
        <end position="225"/>
    </location>
</feature>
<evidence type="ECO:0000313" key="2">
    <source>
        <dbReference type="EMBL" id="KAJ2925481.1"/>
    </source>
</evidence>
<feature type="compositionally biased region" description="Low complexity" evidence="1">
    <location>
        <begin position="261"/>
        <end position="287"/>
    </location>
</feature>